<evidence type="ECO:0000256" key="1">
    <source>
        <dbReference type="SAM" id="Phobius"/>
    </source>
</evidence>
<dbReference type="Proteomes" id="UP000013785">
    <property type="component" value="Unassembled WGS sequence"/>
</dbReference>
<dbReference type="HOGENOM" id="CLU_102870_2_0_9"/>
<dbReference type="EMBL" id="AJAT01000016">
    <property type="protein sequence ID" value="EOL43023.1"/>
    <property type="molecule type" value="Genomic_DNA"/>
</dbReference>
<organism evidence="2 3">
    <name type="scientific">Enterococcus phoeniculicola ATCC BAA-412</name>
    <dbReference type="NCBI Taxonomy" id="1158610"/>
    <lineage>
        <taxon>Bacteria</taxon>
        <taxon>Bacillati</taxon>
        <taxon>Bacillota</taxon>
        <taxon>Bacilli</taxon>
        <taxon>Lactobacillales</taxon>
        <taxon>Enterococcaceae</taxon>
        <taxon>Enterococcus</taxon>
    </lineage>
</organism>
<keyword evidence="3" id="KW-1185">Reference proteome</keyword>
<dbReference type="eggNOG" id="ENOG502Z99C">
    <property type="taxonomic scope" value="Bacteria"/>
</dbReference>
<evidence type="ECO:0000313" key="2">
    <source>
        <dbReference type="EMBL" id="EOL43023.1"/>
    </source>
</evidence>
<feature type="transmembrane region" description="Helical" evidence="1">
    <location>
        <begin position="146"/>
        <end position="167"/>
    </location>
</feature>
<accession>R3TPN5</accession>
<keyword evidence="1" id="KW-1133">Transmembrane helix</keyword>
<feature type="transmembrane region" description="Helical" evidence="1">
    <location>
        <begin position="104"/>
        <end position="126"/>
    </location>
</feature>
<keyword evidence="1" id="KW-0812">Transmembrane</keyword>
<dbReference type="RefSeq" id="WP_010768662.1">
    <property type="nucleotide sequence ID" value="NZ_ASWE01000002.1"/>
</dbReference>
<dbReference type="OrthoDB" id="9784784at2"/>
<reference evidence="2 3" key="1">
    <citation type="submission" date="2013-02" db="EMBL/GenBank/DDBJ databases">
        <title>The Genome Sequence of Enterococcus phoeniculicola BAA-412.</title>
        <authorList>
            <consortium name="The Broad Institute Genome Sequencing Platform"/>
            <consortium name="The Broad Institute Genome Sequencing Center for Infectious Disease"/>
            <person name="Earl A.M."/>
            <person name="Gilmore M.S."/>
            <person name="Lebreton F."/>
            <person name="Walker B."/>
            <person name="Young S.K."/>
            <person name="Zeng Q."/>
            <person name="Gargeya S."/>
            <person name="Fitzgerald M."/>
            <person name="Haas B."/>
            <person name="Abouelleil A."/>
            <person name="Alvarado L."/>
            <person name="Arachchi H.M."/>
            <person name="Berlin A.M."/>
            <person name="Chapman S.B."/>
            <person name="Dewar J."/>
            <person name="Goldberg J."/>
            <person name="Griggs A."/>
            <person name="Gujja S."/>
            <person name="Hansen M."/>
            <person name="Howarth C."/>
            <person name="Imamovic A."/>
            <person name="Larimer J."/>
            <person name="McCowan C."/>
            <person name="Murphy C."/>
            <person name="Neiman D."/>
            <person name="Pearson M."/>
            <person name="Priest M."/>
            <person name="Roberts A."/>
            <person name="Saif S."/>
            <person name="Shea T."/>
            <person name="Sisk P."/>
            <person name="Sykes S."/>
            <person name="Wortman J."/>
            <person name="Nusbaum C."/>
            <person name="Birren B."/>
        </authorList>
    </citation>
    <scope>NUCLEOTIDE SEQUENCE [LARGE SCALE GENOMIC DNA]</scope>
    <source>
        <strain evidence="2 3">ATCC BAA-412</strain>
    </source>
</reference>
<evidence type="ECO:0008006" key="4">
    <source>
        <dbReference type="Google" id="ProtNLM"/>
    </source>
</evidence>
<feature type="transmembrane region" description="Helical" evidence="1">
    <location>
        <begin position="198"/>
        <end position="221"/>
    </location>
</feature>
<protein>
    <recommendedName>
        <fullName evidence="4">ABC transporter permease</fullName>
    </recommendedName>
</protein>
<dbReference type="PATRIC" id="fig|1158610.3.peg.1995"/>
<proteinExistence type="predicted"/>
<feature type="transmembrane region" description="Helical" evidence="1">
    <location>
        <begin position="21"/>
        <end position="41"/>
    </location>
</feature>
<feature type="transmembrane region" description="Helical" evidence="1">
    <location>
        <begin position="53"/>
        <end position="73"/>
    </location>
</feature>
<sequence>MGQLMKLEIEKFKLQKQMIGVLITILGIMVFLTVSFVDTYTDASQQLDSSQNIRWMINLLNTGAFLVYSSTMVSKIVVNEYSRGTIYVLFSYPINRIKLMLSKIILIFLFTVCSTILGDVLCTLYVNLINANVQVMTSMIGWDSEILSLYIFGSILGGILSTIPFVTGMYSKSTSVPIVTSVILVAVMQALIGRNPEILTTIWNLVLIAGIVILLATYTLIKKV</sequence>
<dbReference type="STRING" id="154621.RV11_GL003158"/>
<keyword evidence="1" id="KW-0472">Membrane</keyword>
<dbReference type="Pfam" id="PF12730">
    <property type="entry name" value="ABC2_membrane_4"/>
    <property type="match status" value="1"/>
</dbReference>
<name>R3TPN5_9ENTE</name>
<gene>
    <name evidence="2" type="ORF">UC3_02000</name>
</gene>
<evidence type="ECO:0000313" key="3">
    <source>
        <dbReference type="Proteomes" id="UP000013785"/>
    </source>
</evidence>
<dbReference type="AlphaFoldDB" id="R3TPN5"/>
<feature type="transmembrane region" description="Helical" evidence="1">
    <location>
        <begin position="174"/>
        <end position="192"/>
    </location>
</feature>
<comment type="caution">
    <text evidence="2">The sequence shown here is derived from an EMBL/GenBank/DDBJ whole genome shotgun (WGS) entry which is preliminary data.</text>
</comment>